<dbReference type="EMBL" id="LAZR01002352">
    <property type="protein sequence ID" value="KKN31151.1"/>
    <property type="molecule type" value="Genomic_DNA"/>
</dbReference>
<evidence type="ECO:0000313" key="1">
    <source>
        <dbReference type="EMBL" id="KKN31151.1"/>
    </source>
</evidence>
<feature type="non-terminal residue" evidence="1">
    <location>
        <position position="1"/>
    </location>
</feature>
<sequence length="109" mass="11558">LSTPSLTVDNYTKLGSTAPAIKMKKLTGTAPAEGAVVNLSHGLTLSKIIGFQVFITADNSYKIPPEFSSIADYNYSVFVKTSDVEVRLAAADSANINGNAVTVLITYEE</sequence>
<proteinExistence type="predicted"/>
<gene>
    <name evidence="1" type="ORF">LCGC14_0826600</name>
</gene>
<comment type="caution">
    <text evidence="1">The sequence shown here is derived from an EMBL/GenBank/DDBJ whole genome shotgun (WGS) entry which is preliminary data.</text>
</comment>
<protein>
    <submittedName>
        <fullName evidence="1">Uncharacterized protein</fullName>
    </submittedName>
</protein>
<accession>A0A0F9S1Y1</accession>
<dbReference type="AlphaFoldDB" id="A0A0F9S1Y1"/>
<name>A0A0F9S1Y1_9ZZZZ</name>
<reference evidence="1" key="1">
    <citation type="journal article" date="2015" name="Nature">
        <title>Complex archaea that bridge the gap between prokaryotes and eukaryotes.</title>
        <authorList>
            <person name="Spang A."/>
            <person name="Saw J.H."/>
            <person name="Jorgensen S.L."/>
            <person name="Zaremba-Niedzwiedzka K."/>
            <person name="Martijn J."/>
            <person name="Lind A.E."/>
            <person name="van Eijk R."/>
            <person name="Schleper C."/>
            <person name="Guy L."/>
            <person name="Ettema T.J."/>
        </authorList>
    </citation>
    <scope>NUCLEOTIDE SEQUENCE</scope>
</reference>
<organism evidence="1">
    <name type="scientific">marine sediment metagenome</name>
    <dbReference type="NCBI Taxonomy" id="412755"/>
    <lineage>
        <taxon>unclassified sequences</taxon>
        <taxon>metagenomes</taxon>
        <taxon>ecological metagenomes</taxon>
    </lineage>
</organism>